<feature type="transmembrane region" description="Helical" evidence="6">
    <location>
        <begin position="419"/>
        <end position="439"/>
    </location>
</feature>
<dbReference type="SUPFAM" id="SSF103473">
    <property type="entry name" value="MFS general substrate transporter"/>
    <property type="match status" value="1"/>
</dbReference>
<keyword evidence="4 6" id="KW-1133">Transmembrane helix</keyword>
<reference evidence="7 8" key="1">
    <citation type="journal article" date="2020" name="bioRxiv">
        <title>Sequence and annotation of 42 cannabis genomes reveals extensive copy number variation in cannabinoid synthesis and pathogen resistance genes.</title>
        <authorList>
            <person name="Mckernan K.J."/>
            <person name="Helbert Y."/>
            <person name="Kane L.T."/>
            <person name="Ebling H."/>
            <person name="Zhang L."/>
            <person name="Liu B."/>
            <person name="Eaton Z."/>
            <person name="Mclaughlin S."/>
            <person name="Kingan S."/>
            <person name="Baybayan P."/>
            <person name="Concepcion G."/>
            <person name="Jordan M."/>
            <person name="Riva A."/>
            <person name="Barbazuk W."/>
            <person name="Harkins T."/>
        </authorList>
    </citation>
    <scope>NUCLEOTIDE SEQUENCE [LARGE SCALE GENOMIC DNA]</scope>
    <source>
        <strain evidence="8">cv. Jamaican Lion 4</strain>
        <tissue evidence="7">Leaf</tissue>
    </source>
</reference>
<dbReference type="Proteomes" id="UP000525078">
    <property type="component" value="Unassembled WGS sequence"/>
</dbReference>
<evidence type="ECO:0000256" key="1">
    <source>
        <dbReference type="ARBA" id="ARBA00004141"/>
    </source>
</evidence>
<name>A0A7J6GHA5_CANSA</name>
<feature type="transmembrane region" description="Helical" evidence="6">
    <location>
        <begin position="543"/>
        <end position="568"/>
    </location>
</feature>
<evidence type="ECO:0000256" key="2">
    <source>
        <dbReference type="ARBA" id="ARBA00005982"/>
    </source>
</evidence>
<dbReference type="InterPro" id="IPR036259">
    <property type="entry name" value="MFS_trans_sf"/>
</dbReference>
<dbReference type="Gene3D" id="1.20.1250.20">
    <property type="entry name" value="MFS general substrate transporter like domains"/>
    <property type="match status" value="1"/>
</dbReference>
<dbReference type="GO" id="GO:0016020">
    <property type="term" value="C:membrane"/>
    <property type="evidence" value="ECO:0007669"/>
    <property type="project" value="UniProtKB-SubCell"/>
</dbReference>
<organism evidence="7 8">
    <name type="scientific">Cannabis sativa</name>
    <name type="common">Hemp</name>
    <name type="synonym">Marijuana</name>
    <dbReference type="NCBI Taxonomy" id="3483"/>
    <lineage>
        <taxon>Eukaryota</taxon>
        <taxon>Viridiplantae</taxon>
        <taxon>Streptophyta</taxon>
        <taxon>Embryophyta</taxon>
        <taxon>Tracheophyta</taxon>
        <taxon>Spermatophyta</taxon>
        <taxon>Magnoliopsida</taxon>
        <taxon>eudicotyledons</taxon>
        <taxon>Gunneridae</taxon>
        <taxon>Pentapetalae</taxon>
        <taxon>rosids</taxon>
        <taxon>fabids</taxon>
        <taxon>Rosales</taxon>
        <taxon>Cannabaceae</taxon>
        <taxon>Cannabis</taxon>
    </lineage>
</organism>
<feature type="transmembrane region" description="Helical" evidence="6">
    <location>
        <begin position="172"/>
        <end position="196"/>
    </location>
</feature>
<evidence type="ECO:0000313" key="8">
    <source>
        <dbReference type="Proteomes" id="UP000525078"/>
    </source>
</evidence>
<feature type="transmembrane region" description="Helical" evidence="6">
    <location>
        <begin position="500"/>
        <end position="522"/>
    </location>
</feature>
<evidence type="ECO:0000256" key="3">
    <source>
        <dbReference type="ARBA" id="ARBA00022692"/>
    </source>
</evidence>
<comment type="similarity">
    <text evidence="2">Belongs to the major facilitator superfamily. Proton-dependent oligopeptide transporter (POT/PTR) (TC 2.A.17) family.</text>
</comment>
<feature type="transmembrane region" description="Helical" evidence="6">
    <location>
        <begin position="588"/>
        <end position="613"/>
    </location>
</feature>
<keyword evidence="5 6" id="KW-0472">Membrane</keyword>
<comment type="subcellular location">
    <subcellularLocation>
        <location evidence="1">Membrane</location>
        <topology evidence="1">Multi-pass membrane protein</topology>
    </subcellularLocation>
</comment>
<evidence type="ECO:0000256" key="4">
    <source>
        <dbReference type="ARBA" id="ARBA00022989"/>
    </source>
</evidence>
<dbReference type="EMBL" id="JAATIP010000055">
    <property type="protein sequence ID" value="KAF4382304.1"/>
    <property type="molecule type" value="Genomic_DNA"/>
</dbReference>
<feature type="transmembrane region" description="Helical" evidence="6">
    <location>
        <begin position="375"/>
        <end position="392"/>
    </location>
</feature>
<sequence length="640" mass="71197">MELENKNMAVADDENDENKSKKMKVKKVGGIRTLPFIFANEICDRFASSGFHANMISYLTQELNLPLVKASNTLTNFGGTANFMPLIGALIADSFAGRFWTIVVSSIVYLLRATERMLKELPRFDKLFVNASCIILALGLMSITTSALLPSLRPPPCPTQTNCVEASSSQLWILYMALLLTSIGSGGIRPCVVTFAADQFDMSKSGVANRGWNFFNVYYFCMGLATLTALTVVVYIQDNVGWGLGLGIPTAAMAISIVIFLIGSPLYKKIKAGGSPLVRLAQVVVAAVKKRDAVVPTDPKLLYQNRELDADICLQGSLMHSHQFKYFKIFNTILHWLRCLDRAAIVTPGDETKNTTTPPNLWRLSTIHRVEEVKCIIRMLPIWASAILLVTAQSHQHSFVIQQARTMNRHVVVNSSFEIPPASLSIFGTITVLVGLIFYERLFVPLARRITKNPVGITCLQRMGVGFAANIFSTIVCAFVEMKRKSVAANHGLLDDPKAIVPISVFWLIPQFFLHGVAEVFMSVGHIEFLYDQSPESMRSTAAALYWITISIGNYVGTLVVTLVHHYTGSGDDNWVPDRNLNRGKLENYYFLVSGIQVVNLVYYVACASFYSYKPLEKVIIKEEDVELKNDEETPKEVRM</sequence>
<dbReference type="Pfam" id="PF00854">
    <property type="entry name" value="PTR2"/>
    <property type="match status" value="1"/>
</dbReference>
<dbReference type="InterPro" id="IPR000109">
    <property type="entry name" value="POT_fam"/>
</dbReference>
<evidence type="ECO:0000313" key="7">
    <source>
        <dbReference type="EMBL" id="KAF4382304.1"/>
    </source>
</evidence>
<gene>
    <name evidence="7" type="ORF">F8388_016314</name>
</gene>
<comment type="caution">
    <text evidence="7">The sequence shown here is derived from an EMBL/GenBank/DDBJ whole genome shotgun (WGS) entry which is preliminary data.</text>
</comment>
<dbReference type="PANTHER" id="PTHR11654">
    <property type="entry name" value="OLIGOPEPTIDE TRANSPORTER-RELATED"/>
    <property type="match status" value="1"/>
</dbReference>
<feature type="transmembrane region" description="Helical" evidence="6">
    <location>
        <begin position="242"/>
        <end position="262"/>
    </location>
</feature>
<keyword evidence="3 6" id="KW-0812">Transmembrane</keyword>
<feature type="transmembrane region" description="Helical" evidence="6">
    <location>
        <begin position="460"/>
        <end position="480"/>
    </location>
</feature>
<feature type="transmembrane region" description="Helical" evidence="6">
    <location>
        <begin position="127"/>
        <end position="152"/>
    </location>
</feature>
<evidence type="ECO:0000256" key="5">
    <source>
        <dbReference type="ARBA" id="ARBA00023136"/>
    </source>
</evidence>
<feature type="transmembrane region" description="Helical" evidence="6">
    <location>
        <begin position="217"/>
        <end position="236"/>
    </location>
</feature>
<proteinExistence type="inferred from homology"/>
<feature type="transmembrane region" description="Helical" evidence="6">
    <location>
        <begin position="86"/>
        <end position="111"/>
    </location>
</feature>
<evidence type="ECO:0000256" key="6">
    <source>
        <dbReference type="SAM" id="Phobius"/>
    </source>
</evidence>
<protein>
    <submittedName>
        <fullName evidence="7">Uncharacterized protein</fullName>
    </submittedName>
</protein>
<dbReference type="AlphaFoldDB" id="A0A7J6GHA5"/>
<dbReference type="GO" id="GO:0022857">
    <property type="term" value="F:transmembrane transporter activity"/>
    <property type="evidence" value="ECO:0007669"/>
    <property type="project" value="InterPro"/>
</dbReference>
<accession>A0A7J6GHA5</accession>